<dbReference type="Proteomes" id="UP000008698">
    <property type="component" value="Unassembled WGS sequence"/>
</dbReference>
<dbReference type="HOGENOM" id="CLU_1714702_0_0_1"/>
<accession>C9SED3</accession>
<dbReference type="AlphaFoldDB" id="C9SED3"/>
<feature type="region of interest" description="Disordered" evidence="1">
    <location>
        <begin position="63"/>
        <end position="153"/>
    </location>
</feature>
<dbReference type="EMBL" id="DS985216">
    <property type="protein sequence ID" value="EEY16526.1"/>
    <property type="molecule type" value="Genomic_DNA"/>
</dbReference>
<evidence type="ECO:0000313" key="3">
    <source>
        <dbReference type="Proteomes" id="UP000008698"/>
    </source>
</evidence>
<dbReference type="InterPro" id="IPR011011">
    <property type="entry name" value="Znf_FYVE_PHD"/>
</dbReference>
<sequence>MFDEFGIDLPEGWLSEDDGVALAGDGTKSKTDRVRVCHSCGAPVTTNKFCSDCGHSTCVKCTTSPANGNADDPTVIVPSYEGHPETPQTRQQVTSNTMPTTPSNRPRTETHPKTSSDNAHIAVKNNPFVIADQRTKGNIAQPKMTATMPPGTQ</sequence>
<evidence type="ECO:0000313" key="2">
    <source>
        <dbReference type="EMBL" id="EEY16526.1"/>
    </source>
</evidence>
<protein>
    <submittedName>
        <fullName evidence="2">Predicted protein</fullName>
    </submittedName>
</protein>
<evidence type="ECO:0000256" key="1">
    <source>
        <dbReference type="SAM" id="MobiDB-lite"/>
    </source>
</evidence>
<dbReference type="OrthoDB" id="5209965at2759"/>
<dbReference type="GeneID" id="9535714"/>
<feature type="compositionally biased region" description="Polar residues" evidence="1">
    <location>
        <begin position="86"/>
        <end position="105"/>
    </location>
</feature>
<dbReference type="KEGG" id="val:VDBG_02635"/>
<organism evidence="3">
    <name type="scientific">Verticillium alfalfae (strain VaMs.102 / ATCC MYA-4576 / FGSC 10136)</name>
    <name type="common">Verticillium wilt of alfalfa</name>
    <name type="synonym">Verticillium albo-atrum</name>
    <dbReference type="NCBI Taxonomy" id="526221"/>
    <lineage>
        <taxon>Eukaryota</taxon>
        <taxon>Fungi</taxon>
        <taxon>Dikarya</taxon>
        <taxon>Ascomycota</taxon>
        <taxon>Pezizomycotina</taxon>
        <taxon>Sordariomycetes</taxon>
        <taxon>Hypocreomycetidae</taxon>
        <taxon>Glomerellales</taxon>
        <taxon>Plectosphaerellaceae</taxon>
        <taxon>Verticillium</taxon>
    </lineage>
</organism>
<name>C9SED3_VERA1</name>
<gene>
    <name evidence="2" type="ORF">VDBG_02635</name>
</gene>
<dbReference type="RefSeq" id="XP_003006496.1">
    <property type="nucleotide sequence ID" value="XM_003006450.1"/>
</dbReference>
<keyword evidence="3" id="KW-1185">Reference proteome</keyword>
<reference evidence="3" key="1">
    <citation type="journal article" date="2011" name="PLoS Pathog.">
        <title>Comparative genomics yields insights into niche adaptation of plant vascular wilt pathogens.</title>
        <authorList>
            <person name="Klosterman S.J."/>
            <person name="Subbarao K.V."/>
            <person name="Kang S."/>
            <person name="Veronese P."/>
            <person name="Gold S.E."/>
            <person name="Thomma B.P.H.J."/>
            <person name="Chen Z."/>
            <person name="Henrissat B."/>
            <person name="Lee Y.-H."/>
            <person name="Park J."/>
            <person name="Garcia-Pedrajas M.D."/>
            <person name="Barbara D.J."/>
            <person name="Anchieta A."/>
            <person name="de Jonge R."/>
            <person name="Santhanam P."/>
            <person name="Maruthachalam K."/>
            <person name="Atallah Z."/>
            <person name="Amyotte S.G."/>
            <person name="Paz Z."/>
            <person name="Inderbitzin P."/>
            <person name="Hayes R.J."/>
            <person name="Heiman D.I."/>
            <person name="Young S."/>
            <person name="Zeng Q."/>
            <person name="Engels R."/>
            <person name="Galagan J."/>
            <person name="Cuomo C.A."/>
            <person name="Dobinson K.F."/>
            <person name="Ma L.-J."/>
        </authorList>
    </citation>
    <scope>NUCLEOTIDE SEQUENCE [LARGE SCALE GENOMIC DNA]</scope>
    <source>
        <strain evidence="3">VaMs.102 / ATCC MYA-4576 / FGSC 10136</strain>
    </source>
</reference>
<proteinExistence type="predicted"/>
<dbReference type="SUPFAM" id="SSF57903">
    <property type="entry name" value="FYVE/PHD zinc finger"/>
    <property type="match status" value="1"/>
</dbReference>